<dbReference type="Pfam" id="PF01344">
    <property type="entry name" value="Kelch_1"/>
    <property type="match status" value="1"/>
</dbReference>
<dbReference type="PANTHER" id="PTHR46428">
    <property type="entry name" value="KELCH DOMAIN-CONTAINING PROTEIN 10"/>
    <property type="match status" value="1"/>
</dbReference>
<dbReference type="InterPro" id="IPR015915">
    <property type="entry name" value="Kelch-typ_b-propeller"/>
</dbReference>
<sequence>MRMTMAESVNDRLCPIKPFKSMVVCGTPEVTKTLAEDQSAPLPRSGHRMICVGHKLFMFGGYNPNITEKFANPYWQLTKPLFAELWEYNTRSKQWRELYQCQMGRNHGLVSFGCVVSGHTMFHIGGTGLPFGECSNNWFYACDLFTGAWRKLHTTGKKPLRSYGMGLVLDGNDLYVVGGTTGFQYNLDVHHINIVDRVWSELPVSQGETPMARYRHEVLLHNGELVVFGGGQKDVTAPLDTLAAFDIVTRKWRYIHTFVDPFTQSYPKPRKCHVTVRYQDYVYIHGGCDEYHSFGDMWRMSLSTYVWQELPHGATSPRHFHSAAVNQDGCLYMHGGVDESGQRKGSLVSCWLTVPSLKRQCWFTMLQEWPHLLEVPPLSLYQLGLPTIDIRESELIPPPQPPPVFPPPQIDDDLDTDEANEAVALPADLEQALIDDDNDGGDVAGGDDEDPLSDASL</sequence>
<organism evidence="6">
    <name type="scientific">Hirondellea gigas</name>
    <dbReference type="NCBI Taxonomy" id="1518452"/>
    <lineage>
        <taxon>Eukaryota</taxon>
        <taxon>Metazoa</taxon>
        <taxon>Ecdysozoa</taxon>
        <taxon>Arthropoda</taxon>
        <taxon>Crustacea</taxon>
        <taxon>Multicrustacea</taxon>
        <taxon>Malacostraca</taxon>
        <taxon>Eumalacostraca</taxon>
        <taxon>Peracarida</taxon>
        <taxon>Amphipoda</taxon>
        <taxon>Amphilochidea</taxon>
        <taxon>Lysianassida</taxon>
        <taxon>Lysianassidira</taxon>
        <taxon>Lysianassoidea</taxon>
        <taxon>Lysianassidae</taxon>
        <taxon>Hirondellea</taxon>
    </lineage>
</organism>
<accession>A0A2P2I7Q2</accession>
<evidence type="ECO:0000256" key="2">
    <source>
        <dbReference type="ARBA" id="ARBA00022737"/>
    </source>
</evidence>
<proteinExistence type="evidence at transcript level"/>
<dbReference type="InterPro" id="IPR011043">
    <property type="entry name" value="Gal_Oxase/kelch_b-propeller"/>
</dbReference>
<dbReference type="SUPFAM" id="SSF117281">
    <property type="entry name" value="Kelch motif"/>
    <property type="match status" value="1"/>
</dbReference>
<dbReference type="AlphaFoldDB" id="A0A2P2I7Q2"/>
<dbReference type="Pfam" id="PF24681">
    <property type="entry name" value="Kelch_KLHDC2_KLHL20_DRC7"/>
    <property type="match status" value="1"/>
</dbReference>
<feature type="compositionally biased region" description="Acidic residues" evidence="5">
    <location>
        <begin position="410"/>
        <end position="420"/>
    </location>
</feature>
<evidence type="ECO:0000256" key="5">
    <source>
        <dbReference type="SAM" id="MobiDB-lite"/>
    </source>
</evidence>
<feature type="compositionally biased region" description="Acidic residues" evidence="5">
    <location>
        <begin position="433"/>
        <end position="457"/>
    </location>
</feature>
<dbReference type="InterPro" id="IPR052125">
    <property type="entry name" value="KLHDC10"/>
</dbReference>
<keyword evidence="2" id="KW-0677">Repeat</keyword>
<evidence type="ECO:0000313" key="6">
    <source>
        <dbReference type="EMBL" id="LAB70053.1"/>
    </source>
</evidence>
<protein>
    <recommendedName>
        <fullName evidence="4">Kelch domain-containing protein 10</fullName>
    </recommendedName>
</protein>
<name>A0A2P2I7Q2_9CRUS</name>
<dbReference type="EMBL" id="IACF01004460">
    <property type="protein sequence ID" value="LAB70053.1"/>
    <property type="molecule type" value="mRNA"/>
</dbReference>
<feature type="region of interest" description="Disordered" evidence="5">
    <location>
        <begin position="393"/>
        <end position="457"/>
    </location>
</feature>
<keyword evidence="1" id="KW-0880">Kelch repeat</keyword>
<comment type="similarity">
    <text evidence="3">Belongs to the KLHDC10 family.</text>
</comment>
<dbReference type="InterPro" id="IPR006652">
    <property type="entry name" value="Kelch_1"/>
</dbReference>
<evidence type="ECO:0000256" key="3">
    <source>
        <dbReference type="ARBA" id="ARBA00038487"/>
    </source>
</evidence>
<feature type="compositionally biased region" description="Pro residues" evidence="5">
    <location>
        <begin position="396"/>
        <end position="409"/>
    </location>
</feature>
<dbReference type="PANTHER" id="PTHR46428:SF1">
    <property type="entry name" value="KELCH DOMAIN-CONTAINING PROTEIN 10"/>
    <property type="match status" value="1"/>
</dbReference>
<evidence type="ECO:0000256" key="4">
    <source>
        <dbReference type="ARBA" id="ARBA00041041"/>
    </source>
</evidence>
<evidence type="ECO:0000256" key="1">
    <source>
        <dbReference type="ARBA" id="ARBA00022441"/>
    </source>
</evidence>
<dbReference type="Gene3D" id="2.120.10.80">
    <property type="entry name" value="Kelch-type beta propeller"/>
    <property type="match status" value="2"/>
</dbReference>
<reference evidence="6" key="1">
    <citation type="journal article" date="2018" name="Biosci. Biotechnol. Biochem.">
        <title>Polysaccharide hydrolase of the hadal zone amphipods Hirondellea gigas.</title>
        <authorList>
            <person name="Kobayashi H."/>
            <person name="Nagahama T."/>
            <person name="Arai W."/>
            <person name="Sasagawa Y."/>
            <person name="Umeda M."/>
            <person name="Hayashi T."/>
            <person name="Nikaido I."/>
            <person name="Watanabe H."/>
            <person name="Oguri K."/>
            <person name="Kitazato H."/>
            <person name="Fujioka K."/>
            <person name="Kido Y."/>
            <person name="Takami H."/>
        </authorList>
    </citation>
    <scope>NUCLEOTIDE SEQUENCE</scope>
    <source>
        <tissue evidence="6">Whole body</tissue>
    </source>
</reference>
<dbReference type="SUPFAM" id="SSF50965">
    <property type="entry name" value="Galactose oxidase, central domain"/>
    <property type="match status" value="1"/>
</dbReference>
<dbReference type="GO" id="GO:0032874">
    <property type="term" value="P:positive regulation of stress-activated MAPK cascade"/>
    <property type="evidence" value="ECO:0007669"/>
    <property type="project" value="TreeGrafter"/>
</dbReference>